<evidence type="ECO:0000313" key="2">
    <source>
        <dbReference type="EMBL" id="MFC5396992.1"/>
    </source>
</evidence>
<feature type="transmembrane region" description="Helical" evidence="1">
    <location>
        <begin position="464"/>
        <end position="487"/>
    </location>
</feature>
<feature type="transmembrane region" description="Helical" evidence="1">
    <location>
        <begin position="64"/>
        <end position="82"/>
    </location>
</feature>
<feature type="transmembrane region" description="Helical" evidence="1">
    <location>
        <begin position="493"/>
        <end position="511"/>
    </location>
</feature>
<keyword evidence="1" id="KW-0812">Transmembrane</keyword>
<feature type="transmembrane region" description="Helical" evidence="1">
    <location>
        <begin position="283"/>
        <end position="316"/>
    </location>
</feature>
<dbReference type="RefSeq" id="WP_377013849.1">
    <property type="nucleotide sequence ID" value="NZ_JBHSLV010000078.1"/>
</dbReference>
<feature type="transmembrane region" description="Helical" evidence="1">
    <location>
        <begin position="34"/>
        <end position="57"/>
    </location>
</feature>
<dbReference type="EMBL" id="JBHSLV010000078">
    <property type="protein sequence ID" value="MFC5396992.1"/>
    <property type="molecule type" value="Genomic_DNA"/>
</dbReference>
<organism evidence="2 3">
    <name type="scientific">Bosea vestrisii</name>
    <dbReference type="NCBI Taxonomy" id="151416"/>
    <lineage>
        <taxon>Bacteria</taxon>
        <taxon>Pseudomonadati</taxon>
        <taxon>Pseudomonadota</taxon>
        <taxon>Alphaproteobacteria</taxon>
        <taxon>Hyphomicrobiales</taxon>
        <taxon>Boseaceae</taxon>
        <taxon>Bosea</taxon>
    </lineage>
</organism>
<reference evidence="3" key="1">
    <citation type="journal article" date="2019" name="Int. J. Syst. Evol. Microbiol.">
        <title>The Global Catalogue of Microorganisms (GCM) 10K type strain sequencing project: providing services to taxonomists for standard genome sequencing and annotation.</title>
        <authorList>
            <consortium name="The Broad Institute Genomics Platform"/>
            <consortium name="The Broad Institute Genome Sequencing Center for Infectious Disease"/>
            <person name="Wu L."/>
            <person name="Ma J."/>
        </authorList>
    </citation>
    <scope>NUCLEOTIDE SEQUENCE [LARGE SCALE GENOMIC DNA]</scope>
    <source>
        <strain evidence="3">CGMCC 1.16326</strain>
    </source>
</reference>
<dbReference type="Proteomes" id="UP001596104">
    <property type="component" value="Unassembled WGS sequence"/>
</dbReference>
<feature type="transmembrane region" description="Helical" evidence="1">
    <location>
        <begin position="322"/>
        <end position="342"/>
    </location>
</feature>
<feature type="transmembrane region" description="Helical" evidence="1">
    <location>
        <begin position="400"/>
        <end position="420"/>
    </location>
</feature>
<sequence length="658" mass="70732">MTMVYGLVLLATVLTVGLAGFSRCEGNSARRIGAGLLCAAQTPLLLATFAMAAAVLLPGQSAAIRWLAVAGIVVPALAAFHIRRFSAVGHGGTRSDRWFTVLSALVLGGGALAVVVKLVGILASNLFPVIANDALTYLAEARMFAASGNLLALVHGLGDPASGAPPTHPHTGLFSVYLGHALLFSPGPQAPGEPLGDDMPVRLAFQFTVLCLALAVVGMTILLAAGQRHALAAGAFALMAFCAFQTFEYTSFASSRDPFRLIPWLGLLSLLIEFVARRGLPPLLHLAVAATAGWLAAAHTINLYFLAVAAPAFIAATLLRRVPVWQILLIAVAGLAGLALPLMHYADNLRRIGNVLGNGMNYFHYPGTALAEAFLRYGNWSARDLSPLEALQKMLEQQGLPIGIAALIATVLLLAIAWTGPRERRTVPLMLVATFLLLLAIPLIELKRLFPIDMKEAMVSNYRYAYTVFVLSPVIMGLAVQGAVIAVEQRVNAWSGVVVLVAGIAAATLLARAELRRWRVYSAWDAPIAYRAPFKDICEAARTLPRDAIWLSDRSTVSYECGIWPVFLYSPAGRRYFLPETIEEARKVLMDDKVGLVSLEEAIPGWWPETAFYKSLTQLVDDGVYERRTFGTWQIFVRQPAKGDAAAISASPKAFIPS</sequence>
<name>A0ABW0HKK7_9HYPH</name>
<keyword evidence="3" id="KW-1185">Reference proteome</keyword>
<feature type="transmembrane region" description="Helical" evidence="1">
    <location>
        <begin position="102"/>
        <end position="123"/>
    </location>
</feature>
<evidence type="ECO:0000256" key="1">
    <source>
        <dbReference type="SAM" id="Phobius"/>
    </source>
</evidence>
<evidence type="ECO:0000313" key="3">
    <source>
        <dbReference type="Proteomes" id="UP001596104"/>
    </source>
</evidence>
<evidence type="ECO:0008006" key="4">
    <source>
        <dbReference type="Google" id="ProtNLM"/>
    </source>
</evidence>
<keyword evidence="1" id="KW-0472">Membrane</keyword>
<feature type="transmembrane region" description="Helical" evidence="1">
    <location>
        <begin position="426"/>
        <end position="444"/>
    </location>
</feature>
<accession>A0ABW0HKK7</accession>
<keyword evidence="1" id="KW-1133">Transmembrane helix</keyword>
<feature type="transmembrane region" description="Helical" evidence="1">
    <location>
        <begin position="203"/>
        <end position="223"/>
    </location>
</feature>
<gene>
    <name evidence="2" type="ORF">ACFPPC_30525</name>
</gene>
<comment type="caution">
    <text evidence="2">The sequence shown here is derived from an EMBL/GenBank/DDBJ whole genome shotgun (WGS) entry which is preliminary data.</text>
</comment>
<feature type="transmembrane region" description="Helical" evidence="1">
    <location>
        <begin position="230"/>
        <end position="247"/>
    </location>
</feature>
<feature type="transmembrane region" description="Helical" evidence="1">
    <location>
        <begin position="259"/>
        <end position="276"/>
    </location>
</feature>
<protein>
    <recommendedName>
        <fullName evidence="4">4-amino-4-deoxy-L-arabinose transferase-like glycosyltransferase</fullName>
    </recommendedName>
</protein>
<proteinExistence type="predicted"/>